<reference evidence="1 2" key="2">
    <citation type="submission" date="2018-10" db="EMBL/GenBank/DDBJ databases">
        <authorList>
            <consortium name="Pathogen Informatics"/>
        </authorList>
    </citation>
    <scope>NUCLEOTIDE SEQUENCE [LARGE SCALE GENOMIC DNA]</scope>
</reference>
<dbReference type="Proteomes" id="UP000274131">
    <property type="component" value="Unassembled WGS sequence"/>
</dbReference>
<organism evidence="3">
    <name type="scientific">Enterobius vermicularis</name>
    <name type="common">Human pinworm</name>
    <dbReference type="NCBI Taxonomy" id="51028"/>
    <lineage>
        <taxon>Eukaryota</taxon>
        <taxon>Metazoa</taxon>
        <taxon>Ecdysozoa</taxon>
        <taxon>Nematoda</taxon>
        <taxon>Chromadorea</taxon>
        <taxon>Rhabditida</taxon>
        <taxon>Spirurina</taxon>
        <taxon>Oxyuridomorpha</taxon>
        <taxon>Oxyuroidea</taxon>
        <taxon>Oxyuridae</taxon>
        <taxon>Enterobius</taxon>
    </lineage>
</organism>
<dbReference type="OrthoDB" id="5796844at2759"/>
<gene>
    <name evidence="1" type="ORF">EVEC_LOCUS8483</name>
</gene>
<protein>
    <submittedName>
        <fullName evidence="3">TPR_REGION domain-containing protein</fullName>
    </submittedName>
</protein>
<keyword evidence="2" id="KW-1185">Reference proteome</keyword>
<sequence>MAIPFTAKAHFELCLSEQRYYINARSHCRLAKLYEDFDQQKSDVSLTFYLCSNGQGHPVEKLSPYLVPLMKVPRVFIGIRIKGRLSEEMWRLLKKLVLDALGKGTAERAVFSELSFDSFDQIITGLSMHFSDDVFFMTQLQLFILDTSSEEKYSKITNRALNFLIDKATTETDLEDGVSVFHVLIAAFLAPHLLEQRVNSFRMEQMITVFTYALQVAVSWPYTYQKWSQKVKDYLPHCDSVLADFSERRWDILWDLATKFVSTFNQGTLPNTQTNPSSCDGLTKTIECIDSLKQESKELLRLLCVWRAYSVWREHVSDDEMLVWLPDNKWDGDVDKIIDEFTDGSHEKLSPPNKRSRNSRERRVTLTASCAEIHLVPSCTLLDDAYKLCTAAVGDLVSSNDFVESANDYLKFVKYYPNVHKFISESLIFKLKSNEAVVHLNERLSELPDGVDDMAINIHLLCANTLERNFADAYSVLVSLLPQSSDWSEREDVFENQDINLLHMSSQVYTSTTLNHENDELLGSLLILSQINFYVQGYRFFNRIMRHIEAKGSLNYPGLGKYISNITILEELARIQDFCSEYVSIQIAAPQVHRRIGQSTRHSVRGTRDGQKHCLEEQIRKEGEAPLQTVVAYFTDNRDNLLQILKK</sequence>
<reference evidence="3" key="1">
    <citation type="submission" date="2016-04" db="UniProtKB">
        <authorList>
            <consortium name="WormBaseParasite"/>
        </authorList>
    </citation>
    <scope>IDENTIFICATION</scope>
</reference>
<evidence type="ECO:0000313" key="1">
    <source>
        <dbReference type="EMBL" id="VDD93732.1"/>
    </source>
</evidence>
<dbReference type="WBParaSite" id="EVEC_0000904201-mRNA-1">
    <property type="protein sequence ID" value="EVEC_0000904201-mRNA-1"/>
    <property type="gene ID" value="EVEC_0000904201"/>
</dbReference>
<name>A0A158QBC1_ENTVE</name>
<accession>A0A158QBC1</accession>
<proteinExistence type="predicted"/>
<dbReference type="EMBL" id="UXUI01009446">
    <property type="protein sequence ID" value="VDD93732.1"/>
    <property type="molecule type" value="Genomic_DNA"/>
</dbReference>
<evidence type="ECO:0000313" key="2">
    <source>
        <dbReference type="Proteomes" id="UP000274131"/>
    </source>
</evidence>
<dbReference type="AlphaFoldDB" id="A0A158QBC1"/>
<evidence type="ECO:0000313" key="3">
    <source>
        <dbReference type="WBParaSite" id="EVEC_0000904201-mRNA-1"/>
    </source>
</evidence>